<proteinExistence type="predicted"/>
<keyword evidence="2" id="KW-1185">Reference proteome</keyword>
<dbReference type="EMBL" id="MU274903">
    <property type="protein sequence ID" value="KAI0092577.1"/>
    <property type="molecule type" value="Genomic_DNA"/>
</dbReference>
<accession>A0ACB8UE42</accession>
<comment type="caution">
    <text evidence="1">The sequence shown here is derived from an EMBL/GenBank/DDBJ whole genome shotgun (WGS) entry which is preliminary data.</text>
</comment>
<sequence length="232" mass="26405">MPTGSLSIPEPQGVSKLSCTSAQMCITLARYKAATKHLRRLASEMLDLKLPSKRQNPANWKNFLCRLCEADAIFLDYEHFWPVHRYYNRWIMERTCNSRHPGLRDTNSKRMEGPTLIGTQRNPGTQATQSNEANAHHRYDSSGRPNTKSGSIRRNTKSSTDFRNLLQALNPKIDDLLSIFERNGVRDEDDLRTVAVFPPSTLGLFFREDMGLNPFQVRKVTLALESLKGGPR</sequence>
<name>A0ACB8UE42_9APHY</name>
<organism evidence="1 2">
    <name type="scientific">Irpex rosettiformis</name>
    <dbReference type="NCBI Taxonomy" id="378272"/>
    <lineage>
        <taxon>Eukaryota</taxon>
        <taxon>Fungi</taxon>
        <taxon>Dikarya</taxon>
        <taxon>Basidiomycota</taxon>
        <taxon>Agaricomycotina</taxon>
        <taxon>Agaricomycetes</taxon>
        <taxon>Polyporales</taxon>
        <taxon>Irpicaceae</taxon>
        <taxon>Irpex</taxon>
    </lineage>
</organism>
<gene>
    <name evidence="1" type="ORF">BDY19DRAFT_492730</name>
</gene>
<dbReference type="Proteomes" id="UP001055072">
    <property type="component" value="Unassembled WGS sequence"/>
</dbReference>
<reference evidence="1" key="1">
    <citation type="journal article" date="2021" name="Environ. Microbiol.">
        <title>Gene family expansions and transcriptome signatures uncover fungal adaptations to wood decay.</title>
        <authorList>
            <person name="Hage H."/>
            <person name="Miyauchi S."/>
            <person name="Viragh M."/>
            <person name="Drula E."/>
            <person name="Min B."/>
            <person name="Chaduli D."/>
            <person name="Navarro D."/>
            <person name="Favel A."/>
            <person name="Norest M."/>
            <person name="Lesage-Meessen L."/>
            <person name="Balint B."/>
            <person name="Merenyi Z."/>
            <person name="de Eugenio L."/>
            <person name="Morin E."/>
            <person name="Martinez A.T."/>
            <person name="Baldrian P."/>
            <person name="Stursova M."/>
            <person name="Martinez M.J."/>
            <person name="Novotny C."/>
            <person name="Magnuson J.K."/>
            <person name="Spatafora J.W."/>
            <person name="Maurice S."/>
            <person name="Pangilinan J."/>
            <person name="Andreopoulos W."/>
            <person name="LaButti K."/>
            <person name="Hundley H."/>
            <person name="Na H."/>
            <person name="Kuo A."/>
            <person name="Barry K."/>
            <person name="Lipzen A."/>
            <person name="Henrissat B."/>
            <person name="Riley R."/>
            <person name="Ahrendt S."/>
            <person name="Nagy L.G."/>
            <person name="Grigoriev I.V."/>
            <person name="Martin F."/>
            <person name="Rosso M.N."/>
        </authorList>
    </citation>
    <scope>NUCLEOTIDE SEQUENCE</scope>
    <source>
        <strain evidence="1">CBS 384.51</strain>
    </source>
</reference>
<protein>
    <submittedName>
        <fullName evidence="1">Uncharacterized protein</fullName>
    </submittedName>
</protein>
<evidence type="ECO:0000313" key="2">
    <source>
        <dbReference type="Proteomes" id="UP001055072"/>
    </source>
</evidence>
<evidence type="ECO:0000313" key="1">
    <source>
        <dbReference type="EMBL" id="KAI0092577.1"/>
    </source>
</evidence>